<evidence type="ECO:0000313" key="4">
    <source>
        <dbReference type="EMBL" id="SNT51043.1"/>
    </source>
</evidence>
<dbReference type="InterPro" id="IPR036162">
    <property type="entry name" value="Resolvase-like_N_sf"/>
</dbReference>
<name>A0A239N983_9ACTN</name>
<dbReference type="SUPFAM" id="SSF56112">
    <property type="entry name" value="Protein kinase-like (PK-like)"/>
    <property type="match status" value="1"/>
</dbReference>
<evidence type="ECO:0000256" key="2">
    <source>
        <dbReference type="ARBA" id="ARBA00023172"/>
    </source>
</evidence>
<dbReference type="GO" id="GO:0003677">
    <property type="term" value="F:DNA binding"/>
    <property type="evidence" value="ECO:0007669"/>
    <property type="project" value="UniProtKB-KW"/>
</dbReference>
<evidence type="ECO:0000256" key="1">
    <source>
        <dbReference type="ARBA" id="ARBA00023125"/>
    </source>
</evidence>
<dbReference type="SUPFAM" id="SSF53041">
    <property type="entry name" value="Resolvase-like"/>
    <property type="match status" value="1"/>
</dbReference>
<keyword evidence="5" id="KW-1185">Reference proteome</keyword>
<dbReference type="GO" id="GO:0000150">
    <property type="term" value="F:DNA strand exchange activity"/>
    <property type="evidence" value="ECO:0007669"/>
    <property type="project" value="InterPro"/>
</dbReference>
<organism evidence="4 5">
    <name type="scientific">Streptosporangium subroseum</name>
    <dbReference type="NCBI Taxonomy" id="106412"/>
    <lineage>
        <taxon>Bacteria</taxon>
        <taxon>Bacillati</taxon>
        <taxon>Actinomycetota</taxon>
        <taxon>Actinomycetes</taxon>
        <taxon>Streptosporangiales</taxon>
        <taxon>Streptosporangiaceae</taxon>
        <taxon>Streptosporangium</taxon>
    </lineage>
</organism>
<dbReference type="SMART" id="SM00857">
    <property type="entry name" value="Resolvase"/>
    <property type="match status" value="1"/>
</dbReference>
<dbReference type="PROSITE" id="PS51736">
    <property type="entry name" value="RECOMBINASES_3"/>
    <property type="match status" value="1"/>
</dbReference>
<sequence>MTGRLKHPHETVRGVADDFKRVEAHDCPMSTCAAPAGSPCRTGKGKVAIQYHTARFRLVPQLAKTLSVPIPAVRKPGSAWAELPRPASATDPVGHVRLGYARASAAGQSLDAQLDSLAEAGVTRVFSEKISTRAARRPDLEAAVKLAGEIRSSGVAVTLVVHEHKRLGRGIELAMLAEELKASDVGLEFLTGELKGSHDPSGIVFTVLAAMSGMEREYIRDRTLEGHESARKRGKTIGGAGVTDPDMLSMALHLRDQEMSLRDIAKRLVITTGAKKGQHPSPATVMRMLREHDERMTSVSTLHRGSGIGGRGHEEVLTGGGVNHVVRVGVTVRRPVGRWTPAVHALLEHLAAVGFAGAPASHGLDAEGREVLDFLPGQVPNYPLPEYARSDGALLAVGVLLRDYHDATVGFVSPSDADWYFSPRSPAEVICHGDVAPYNCVFRDGRPVAFIDFDTVHPGPRIWDVAYAAYRFVPLSDPQGEKGAPPVGEQARRLRLFADAYRLGGFDRSVLAATVRARLGHLVRHMHDQADAGNEAFAGHIAQGHDAFYRADAEYVARHQALFQAALTAPSAGE</sequence>
<dbReference type="AlphaFoldDB" id="A0A239N983"/>
<reference evidence="4 5" key="1">
    <citation type="submission" date="2017-06" db="EMBL/GenBank/DDBJ databases">
        <authorList>
            <person name="Kim H.J."/>
            <person name="Triplett B.A."/>
        </authorList>
    </citation>
    <scope>NUCLEOTIDE SEQUENCE [LARGE SCALE GENOMIC DNA]</scope>
    <source>
        <strain evidence="4 5">CGMCC 4.2132</strain>
    </source>
</reference>
<accession>A0A239N983</accession>
<dbReference type="Pfam" id="PF00239">
    <property type="entry name" value="Resolvase"/>
    <property type="match status" value="1"/>
</dbReference>
<dbReference type="InterPro" id="IPR056911">
    <property type="entry name" value="Phage_Znf_bind_put"/>
</dbReference>
<dbReference type="PANTHER" id="PTHR30461:SF2">
    <property type="entry name" value="SERINE RECOMBINASE PINE-RELATED"/>
    <property type="match status" value="1"/>
</dbReference>
<dbReference type="InterPro" id="IPR011009">
    <property type="entry name" value="Kinase-like_dom_sf"/>
</dbReference>
<keyword evidence="2" id="KW-0233">DNA recombination</keyword>
<feature type="domain" description="Resolvase/invertase-type recombinase catalytic" evidence="3">
    <location>
        <begin position="96"/>
        <end position="234"/>
    </location>
</feature>
<protein>
    <submittedName>
        <fullName evidence="4">Site-specific DNA recombinase</fullName>
    </submittedName>
</protein>
<evidence type="ECO:0000259" key="3">
    <source>
        <dbReference type="PROSITE" id="PS51736"/>
    </source>
</evidence>
<dbReference type="Gene3D" id="3.90.1200.10">
    <property type="match status" value="1"/>
</dbReference>
<dbReference type="Pfam" id="PF01636">
    <property type="entry name" value="APH"/>
    <property type="match status" value="1"/>
</dbReference>
<evidence type="ECO:0000313" key="5">
    <source>
        <dbReference type="Proteomes" id="UP000198282"/>
    </source>
</evidence>
<dbReference type="InterPro" id="IPR050639">
    <property type="entry name" value="SSR_resolvase"/>
</dbReference>
<dbReference type="Pfam" id="PF24623">
    <property type="entry name" value="Phage_zn_bind_8"/>
    <property type="match status" value="1"/>
</dbReference>
<dbReference type="InterPro" id="IPR002575">
    <property type="entry name" value="Aminoglycoside_PTrfase"/>
</dbReference>
<gene>
    <name evidence="4" type="ORF">SAMN05216276_10535</name>
</gene>
<dbReference type="EMBL" id="FZOD01000053">
    <property type="protein sequence ID" value="SNT51043.1"/>
    <property type="molecule type" value="Genomic_DNA"/>
</dbReference>
<keyword evidence="1" id="KW-0238">DNA-binding</keyword>
<dbReference type="Proteomes" id="UP000198282">
    <property type="component" value="Unassembled WGS sequence"/>
</dbReference>
<dbReference type="CDD" id="cd03768">
    <property type="entry name" value="SR_ResInv"/>
    <property type="match status" value="1"/>
</dbReference>
<dbReference type="Gene3D" id="3.40.50.1390">
    <property type="entry name" value="Resolvase, N-terminal catalytic domain"/>
    <property type="match status" value="1"/>
</dbReference>
<dbReference type="PANTHER" id="PTHR30461">
    <property type="entry name" value="DNA-INVERTASE FROM LAMBDOID PROPHAGE"/>
    <property type="match status" value="1"/>
</dbReference>
<proteinExistence type="predicted"/>
<dbReference type="InterPro" id="IPR006119">
    <property type="entry name" value="Resolv_N"/>
</dbReference>